<dbReference type="Proteomes" id="UP000316238">
    <property type="component" value="Unassembled WGS sequence"/>
</dbReference>
<sequence>MRRTRKNLFAAAAALLVFAAVFVVCQTVLFGANFVELIVQLDHPDRFQVYYTSSGAFSEQHSVFSGMIEPNQLQTVRINLHNAPARKLRIDLGDRPGTVRLHKLTVAGTYAGERVLWPEDIQRLFSPQAADATVRSQQEYAEIQSGEDSYLTYNTSLLKPNPLLLWGLPLLFSLLAFSLLSQTKISGLVPFSDLYSKQPSIGENINALDGLRGLAMLMVIADHTWGLFKGLGASGVWIFMTLSGFLLAKPFVQQPERALSVASWQHFFARRLRRILPLYYTYIVIVYLFTARFDEALLHLLFLKGAGHLWVVPQEMFFYLLTPLLMLVSLLLFQLRPWLVIPALLALMLLSNRYFDVNVLFLYGMNNIKLRPYFGVFLAGIIASWLYYGIWQRRDKPELHKKMEPWGAGISTALLLFFLLGSEEHLWGTGTRIFTQMYFSWFGTAAAVLILAVLAAGPASAITRILSSLPLRALSLVSFSIYLFHPLMLELIRKGAAYYGGINHLSGFPLFVSTLLLSYLFACFTYALIERPFLRSA</sequence>
<feature type="transmembrane region" description="Helical" evidence="1">
    <location>
        <begin position="403"/>
        <end position="421"/>
    </location>
</feature>
<dbReference type="GO" id="GO:0016747">
    <property type="term" value="F:acyltransferase activity, transferring groups other than amino-acyl groups"/>
    <property type="evidence" value="ECO:0007669"/>
    <property type="project" value="InterPro"/>
</dbReference>
<comment type="caution">
    <text evidence="3">The sequence shown here is derived from an EMBL/GenBank/DDBJ whole genome shotgun (WGS) entry which is preliminary data.</text>
</comment>
<feature type="transmembrane region" description="Helical" evidence="1">
    <location>
        <begin position="508"/>
        <end position="529"/>
    </location>
</feature>
<name>A0A521G0A9_9BACT</name>
<evidence type="ECO:0000313" key="3">
    <source>
        <dbReference type="EMBL" id="TAA74459.1"/>
    </source>
</evidence>
<keyword evidence="1" id="KW-0472">Membrane</keyword>
<protein>
    <submittedName>
        <fullName evidence="3">Peptidoglycan/LPS O-acetylase OafA/YrhL</fullName>
    </submittedName>
</protein>
<evidence type="ECO:0000259" key="2">
    <source>
        <dbReference type="Pfam" id="PF01757"/>
    </source>
</evidence>
<dbReference type="Pfam" id="PF01757">
    <property type="entry name" value="Acyl_transf_3"/>
    <property type="match status" value="1"/>
</dbReference>
<keyword evidence="4" id="KW-1185">Reference proteome</keyword>
<feature type="transmembrane region" description="Helical" evidence="1">
    <location>
        <begin position="370"/>
        <end position="391"/>
    </location>
</feature>
<feature type="transmembrane region" description="Helical" evidence="1">
    <location>
        <begin position="338"/>
        <end position="355"/>
    </location>
</feature>
<accession>A0A521G0A9</accession>
<organism evidence="3 4">
    <name type="scientific">Candidatus Electronema aureum</name>
    <dbReference type="NCBI Taxonomy" id="2005002"/>
    <lineage>
        <taxon>Bacteria</taxon>
        <taxon>Pseudomonadati</taxon>
        <taxon>Thermodesulfobacteriota</taxon>
        <taxon>Desulfobulbia</taxon>
        <taxon>Desulfobulbales</taxon>
        <taxon>Desulfobulbaceae</taxon>
        <taxon>Candidatus Electronema</taxon>
    </lineage>
</organism>
<feature type="transmembrane region" description="Helical" evidence="1">
    <location>
        <begin position="227"/>
        <end position="248"/>
    </location>
</feature>
<feature type="transmembrane region" description="Helical" evidence="1">
    <location>
        <begin position="433"/>
        <end position="457"/>
    </location>
</feature>
<evidence type="ECO:0000313" key="4">
    <source>
        <dbReference type="Proteomes" id="UP000316238"/>
    </source>
</evidence>
<keyword evidence="1" id="KW-0812">Transmembrane</keyword>
<feature type="transmembrane region" description="Helical" evidence="1">
    <location>
        <begin position="275"/>
        <end position="293"/>
    </location>
</feature>
<gene>
    <name evidence="3" type="ORF">CDV28_12619</name>
</gene>
<proteinExistence type="predicted"/>
<reference evidence="3" key="1">
    <citation type="submission" date="2017-07" db="EMBL/GenBank/DDBJ databases">
        <title>The cable genome - Insights into the physiology and evolution of filamentous bacteria capable of sulfide oxidation via long distance electron transfer.</title>
        <authorList>
            <person name="Thorup C."/>
            <person name="Bjerg J.T."/>
            <person name="Schreiber L."/>
            <person name="Nielsen L.P."/>
            <person name="Kjeldsen K.U."/>
            <person name="Boesen T."/>
            <person name="Boggild A."/>
            <person name="Meysman F."/>
            <person name="Geelhoed J."/>
            <person name="Schramm A."/>
        </authorList>
    </citation>
    <scope>NUCLEOTIDE SEQUENCE [LARGE SCALE GENOMIC DNA]</scope>
    <source>
        <strain evidence="3">GS</strain>
    </source>
</reference>
<dbReference type="GO" id="GO:0016020">
    <property type="term" value="C:membrane"/>
    <property type="evidence" value="ECO:0007669"/>
    <property type="project" value="TreeGrafter"/>
</dbReference>
<dbReference type="PANTHER" id="PTHR23028">
    <property type="entry name" value="ACETYLTRANSFERASE"/>
    <property type="match status" value="1"/>
</dbReference>
<evidence type="ECO:0000256" key="1">
    <source>
        <dbReference type="SAM" id="Phobius"/>
    </source>
</evidence>
<dbReference type="EMBL" id="NQJD01000026">
    <property type="protein sequence ID" value="TAA74459.1"/>
    <property type="molecule type" value="Genomic_DNA"/>
</dbReference>
<dbReference type="InterPro" id="IPR050879">
    <property type="entry name" value="Acyltransferase_3"/>
</dbReference>
<keyword evidence="1" id="KW-1133">Transmembrane helix</keyword>
<dbReference type="AlphaFoldDB" id="A0A521G0A9"/>
<feature type="transmembrane region" description="Helical" evidence="1">
    <location>
        <begin position="316"/>
        <end position="333"/>
    </location>
</feature>
<dbReference type="PANTHER" id="PTHR23028:SF53">
    <property type="entry name" value="ACYL_TRANSF_3 DOMAIN-CONTAINING PROTEIN"/>
    <property type="match status" value="1"/>
</dbReference>
<feature type="domain" description="Acyltransferase 3" evidence="2">
    <location>
        <begin position="206"/>
        <end position="522"/>
    </location>
</feature>
<feature type="transmembrane region" description="Helical" evidence="1">
    <location>
        <begin position="469"/>
        <end position="488"/>
    </location>
</feature>
<dbReference type="InterPro" id="IPR002656">
    <property type="entry name" value="Acyl_transf_3_dom"/>
</dbReference>
<dbReference type="GO" id="GO:0000271">
    <property type="term" value="P:polysaccharide biosynthetic process"/>
    <property type="evidence" value="ECO:0007669"/>
    <property type="project" value="TreeGrafter"/>
</dbReference>